<sequence>MSAVRANRAYELIVAREGRGPAFLAPPERVDRVEVVEIDSGEVVLFWDLPPREARRLARALREDMGRLEAGDFLAAWRAAQE</sequence>
<evidence type="ECO:0000313" key="1">
    <source>
        <dbReference type="EMBL" id="ADB49199.1"/>
    </source>
</evidence>
<dbReference type="AlphaFoldDB" id="D3FAD0"/>
<organism evidence="1 2">
    <name type="scientific">Conexibacter woesei (strain DSM 14684 / CCUG 47730 / CIP 108061 / JCM 11494 / NBRC 100937 / ID131577)</name>
    <dbReference type="NCBI Taxonomy" id="469383"/>
    <lineage>
        <taxon>Bacteria</taxon>
        <taxon>Bacillati</taxon>
        <taxon>Actinomycetota</taxon>
        <taxon>Thermoleophilia</taxon>
        <taxon>Solirubrobacterales</taxon>
        <taxon>Conexibacteraceae</taxon>
        <taxon>Conexibacter</taxon>
    </lineage>
</organism>
<dbReference type="Proteomes" id="UP000008229">
    <property type="component" value="Chromosome"/>
</dbReference>
<proteinExistence type="predicted"/>
<protein>
    <submittedName>
        <fullName evidence="1">Uncharacterized protein</fullName>
    </submittedName>
</protein>
<dbReference type="KEGG" id="cwo:Cwoe_0766"/>
<keyword evidence="2" id="KW-1185">Reference proteome</keyword>
<dbReference type="RefSeq" id="WP_012932252.1">
    <property type="nucleotide sequence ID" value="NC_013739.1"/>
</dbReference>
<reference evidence="1 2" key="1">
    <citation type="journal article" date="2010" name="Stand. Genomic Sci.">
        <title>Complete genome sequence of Conexibacter woesei type strain (ID131577).</title>
        <authorList>
            <person name="Pukall R."/>
            <person name="Lapidus A."/>
            <person name="Glavina Del Rio T."/>
            <person name="Copeland A."/>
            <person name="Tice H."/>
            <person name="Cheng J.-F."/>
            <person name="Lucas S."/>
            <person name="Chen F."/>
            <person name="Nolan M."/>
            <person name="Bruce D."/>
            <person name="Goodwin L."/>
            <person name="Pitluck S."/>
            <person name="Mavromatis K."/>
            <person name="Ivanova N."/>
            <person name="Ovchinnikova G."/>
            <person name="Pati A."/>
            <person name="Chen A."/>
            <person name="Palaniappan K."/>
            <person name="Land M."/>
            <person name="Hauser L."/>
            <person name="Chang Y.-J."/>
            <person name="Jeffries C.D."/>
            <person name="Chain P."/>
            <person name="Meincke L."/>
            <person name="Sims D."/>
            <person name="Brettin T."/>
            <person name="Detter J.C."/>
            <person name="Rohde M."/>
            <person name="Goeker M."/>
            <person name="Bristow J."/>
            <person name="Eisen J.A."/>
            <person name="Markowitz V."/>
            <person name="Kyrpides N.C."/>
            <person name="Klenk H.-P."/>
            <person name="Hugenholtz P."/>
        </authorList>
    </citation>
    <scope>NUCLEOTIDE SEQUENCE [LARGE SCALE GENOMIC DNA]</scope>
    <source>
        <strain evidence="2">DSM 14684 / CIP 108061 / JCM 11494 / NBRC 100937 / ID131577</strain>
    </source>
</reference>
<accession>D3FAD0</accession>
<name>D3FAD0_CONWI</name>
<reference evidence="2" key="2">
    <citation type="submission" date="2010-01" db="EMBL/GenBank/DDBJ databases">
        <title>The complete genome of Conexibacter woesei DSM 14684.</title>
        <authorList>
            <consortium name="US DOE Joint Genome Institute (JGI-PGF)"/>
            <person name="Lucas S."/>
            <person name="Copeland A."/>
            <person name="Lapidus A."/>
            <person name="Glavina del Rio T."/>
            <person name="Dalin E."/>
            <person name="Tice H."/>
            <person name="Bruce D."/>
            <person name="Goodwin L."/>
            <person name="Pitluck S."/>
            <person name="Kyrpides N."/>
            <person name="Mavromatis K."/>
            <person name="Ivanova N."/>
            <person name="Mikhailova N."/>
            <person name="Chertkov O."/>
            <person name="Brettin T."/>
            <person name="Detter J.C."/>
            <person name="Han C."/>
            <person name="Larimer F."/>
            <person name="Land M."/>
            <person name="Hauser L."/>
            <person name="Markowitz V."/>
            <person name="Cheng J.-F."/>
            <person name="Hugenholtz P."/>
            <person name="Woyke T."/>
            <person name="Wu D."/>
            <person name="Pukall R."/>
            <person name="Steenblock K."/>
            <person name="Schneider S."/>
            <person name="Klenk H.-P."/>
            <person name="Eisen J.A."/>
        </authorList>
    </citation>
    <scope>NUCLEOTIDE SEQUENCE [LARGE SCALE GENOMIC DNA]</scope>
    <source>
        <strain evidence="2">DSM 14684 / CIP 108061 / JCM 11494 / NBRC 100937 / ID131577</strain>
    </source>
</reference>
<dbReference type="EMBL" id="CP001854">
    <property type="protein sequence ID" value="ADB49199.1"/>
    <property type="molecule type" value="Genomic_DNA"/>
</dbReference>
<evidence type="ECO:0000313" key="2">
    <source>
        <dbReference type="Proteomes" id="UP000008229"/>
    </source>
</evidence>
<dbReference type="STRING" id="469383.Cwoe_0766"/>
<gene>
    <name evidence="1" type="ordered locus">Cwoe_0766</name>
</gene>
<dbReference type="HOGENOM" id="CLU_2552414_0_0_11"/>